<comment type="caution">
    <text evidence="2">The sequence shown here is derived from an EMBL/GenBank/DDBJ whole genome shotgun (WGS) entry which is preliminary data.</text>
</comment>
<protein>
    <submittedName>
        <fullName evidence="2">Uncharacterized protein</fullName>
    </submittedName>
</protein>
<feature type="region of interest" description="Disordered" evidence="1">
    <location>
        <begin position="263"/>
        <end position="330"/>
    </location>
</feature>
<organism evidence="2 3">
    <name type="scientific">Nocardiopsis tropica</name>
    <dbReference type="NCBI Taxonomy" id="109330"/>
    <lineage>
        <taxon>Bacteria</taxon>
        <taxon>Bacillati</taxon>
        <taxon>Actinomycetota</taxon>
        <taxon>Actinomycetes</taxon>
        <taxon>Streptosporangiales</taxon>
        <taxon>Nocardiopsidaceae</taxon>
        <taxon>Nocardiopsis</taxon>
    </lineage>
</organism>
<feature type="region of interest" description="Disordered" evidence="1">
    <location>
        <begin position="1"/>
        <end position="65"/>
    </location>
</feature>
<sequence length="330" mass="32098">MNQSPQETGKGKERTTRSGGRRTGKGDAPDEGTAKPGTARARRSDGAEEELEPLREDVHRDPGREETDVLLDVPVLKVDEIELEVENLLASVSLQAEVLDLLKLKVGADVELGRVHLNIKGVEAQALLKVRLDNVRDIITRVLQTIDTNPQILEQVTRGVGTSLEQVAGGAGQAVGALGRGAGGAVEGVGRGAGKAVEDVGAGAGTAVEEVGAGAGSAVQDVGTGAGKATEGVGAGAGSAAEDVGRGVGGAAEDAGAAAKDVGKGAGSAAKSTGQGAGAAAKGAGSAAKGAGTAAKGAAKSTGKGVGTAAKSTGKGAGGTAKGNDGRARK</sequence>
<evidence type="ECO:0000313" key="3">
    <source>
        <dbReference type="Proteomes" id="UP001432401"/>
    </source>
</evidence>
<dbReference type="Gene3D" id="1.20.120.20">
    <property type="entry name" value="Apolipoprotein"/>
    <property type="match status" value="1"/>
</dbReference>
<feature type="compositionally biased region" description="Basic and acidic residues" evidence="1">
    <location>
        <begin position="42"/>
        <end position="65"/>
    </location>
</feature>
<feature type="compositionally biased region" description="Low complexity" evidence="1">
    <location>
        <begin position="267"/>
        <end position="314"/>
    </location>
</feature>
<evidence type="ECO:0000256" key="1">
    <source>
        <dbReference type="SAM" id="MobiDB-lite"/>
    </source>
</evidence>
<reference evidence="2 3" key="1">
    <citation type="submission" date="2024-06" db="EMBL/GenBank/DDBJ databases">
        <authorList>
            <person name="Bataeva Y.V."/>
            <person name="Grigorian L.N."/>
            <person name="Solomentsev V.I."/>
        </authorList>
    </citation>
    <scope>NUCLEOTIDE SEQUENCE [LARGE SCALE GENOMIC DNA]</scope>
    <source>
        <strain evidence="3">SCPM-O-B-12605 (RCAM04882)</strain>
    </source>
</reference>
<dbReference type="RefSeq" id="WP_352982822.1">
    <property type="nucleotide sequence ID" value="NZ_JBEQNA010000002.1"/>
</dbReference>
<evidence type="ECO:0000313" key="2">
    <source>
        <dbReference type="EMBL" id="MES0833232.1"/>
    </source>
</evidence>
<gene>
    <name evidence="2" type="ORF">ABUK86_05565</name>
</gene>
<dbReference type="Proteomes" id="UP001432401">
    <property type="component" value="Unassembled WGS sequence"/>
</dbReference>
<proteinExistence type="predicted"/>
<name>A0ABV1ZQ70_9ACTN</name>
<dbReference type="EMBL" id="JBEQNB010000003">
    <property type="protein sequence ID" value="MES0833232.1"/>
    <property type="molecule type" value="Genomic_DNA"/>
</dbReference>
<accession>A0ABV1ZQ70</accession>
<keyword evidence="3" id="KW-1185">Reference proteome</keyword>